<evidence type="ECO:0000256" key="1">
    <source>
        <dbReference type="ARBA" id="ARBA00022857"/>
    </source>
</evidence>
<evidence type="ECO:0000256" key="3">
    <source>
        <dbReference type="ARBA" id="ARBA00023027"/>
    </source>
</evidence>
<evidence type="ECO:0000256" key="2">
    <source>
        <dbReference type="ARBA" id="ARBA00023002"/>
    </source>
</evidence>
<evidence type="ECO:0000313" key="7">
    <source>
        <dbReference type="EMBL" id="TQV74367.1"/>
    </source>
</evidence>
<sequence length="314" mass="33369">MSKPDVLVMGALPQWDMAALEERFTLHRYWEAADPDALISAQAGNIRAIATRGDLGADAALMKRLPELEMISCFGVGVDGIDLDHARANSIRVANTPDVLTDDVADMGVALILAAARRIPQGDAHVRSGKWLDEGAMGLTSRVTGKRLGILGMGRIGAALARRMRGFDMSVAYHNRTPREGIDATYMETPQALAAASDFLVISSAGGEGTRNIVDASVLEALGPQGVLVNISRGSTVDEAALIDALAQKRIGGAGLDVFASEPDMDRRLLEFENVVVQPHHASGTVETRKAMGKLVLDNLVAHFEGAELLTPVV</sequence>
<dbReference type="InterPro" id="IPR050223">
    <property type="entry name" value="D-isomer_2-hydroxyacid_DH"/>
</dbReference>
<evidence type="ECO:0000259" key="5">
    <source>
        <dbReference type="Pfam" id="PF00389"/>
    </source>
</evidence>
<dbReference type="Pfam" id="PF00389">
    <property type="entry name" value="2-Hacid_dh"/>
    <property type="match status" value="1"/>
</dbReference>
<feature type="domain" description="D-isomer specific 2-hydroxyacid dehydrogenase catalytic" evidence="5">
    <location>
        <begin position="6"/>
        <end position="313"/>
    </location>
</feature>
<protein>
    <submittedName>
        <fullName evidence="7">2-hydroxyacid dehydrogenase</fullName>
    </submittedName>
</protein>
<feature type="domain" description="D-isomer specific 2-hydroxyacid dehydrogenase NAD-binding" evidence="6">
    <location>
        <begin position="109"/>
        <end position="282"/>
    </location>
</feature>
<dbReference type="PANTHER" id="PTHR10996:SF178">
    <property type="entry name" value="2-HYDROXYACID DEHYDROGENASE YGL185C-RELATED"/>
    <property type="match status" value="1"/>
</dbReference>
<dbReference type="InterPro" id="IPR006139">
    <property type="entry name" value="D-isomer_2_OHA_DH_cat_dom"/>
</dbReference>
<dbReference type="PANTHER" id="PTHR10996">
    <property type="entry name" value="2-HYDROXYACID DEHYDROGENASE-RELATED"/>
    <property type="match status" value="1"/>
</dbReference>
<dbReference type="InterPro" id="IPR036291">
    <property type="entry name" value="NAD(P)-bd_dom_sf"/>
</dbReference>
<organism evidence="7 8">
    <name type="scientific">Denitrobaculum tricleocarpae</name>
    <dbReference type="NCBI Taxonomy" id="2591009"/>
    <lineage>
        <taxon>Bacteria</taxon>
        <taxon>Pseudomonadati</taxon>
        <taxon>Pseudomonadota</taxon>
        <taxon>Alphaproteobacteria</taxon>
        <taxon>Rhodospirillales</taxon>
        <taxon>Rhodospirillaceae</taxon>
        <taxon>Denitrobaculum</taxon>
    </lineage>
</organism>
<dbReference type="CDD" id="cd12156">
    <property type="entry name" value="HPPR"/>
    <property type="match status" value="1"/>
</dbReference>
<dbReference type="Gene3D" id="3.40.50.720">
    <property type="entry name" value="NAD(P)-binding Rossmann-like Domain"/>
    <property type="match status" value="2"/>
</dbReference>
<dbReference type="InterPro" id="IPR006140">
    <property type="entry name" value="D-isomer_DH_NAD-bd"/>
</dbReference>
<dbReference type="GO" id="GO:0005829">
    <property type="term" value="C:cytosol"/>
    <property type="evidence" value="ECO:0007669"/>
    <property type="project" value="TreeGrafter"/>
</dbReference>
<evidence type="ECO:0000256" key="4">
    <source>
        <dbReference type="RuleBase" id="RU003719"/>
    </source>
</evidence>
<dbReference type="Proteomes" id="UP000315252">
    <property type="component" value="Unassembled WGS sequence"/>
</dbReference>
<dbReference type="GO" id="GO:0030267">
    <property type="term" value="F:glyoxylate reductase (NADPH) activity"/>
    <property type="evidence" value="ECO:0007669"/>
    <property type="project" value="TreeGrafter"/>
</dbReference>
<evidence type="ECO:0000259" key="6">
    <source>
        <dbReference type="Pfam" id="PF02826"/>
    </source>
</evidence>
<accession>A0A545TAY1</accession>
<dbReference type="Pfam" id="PF02826">
    <property type="entry name" value="2-Hacid_dh_C"/>
    <property type="match status" value="1"/>
</dbReference>
<dbReference type="EMBL" id="VHSH01000010">
    <property type="protein sequence ID" value="TQV74367.1"/>
    <property type="molecule type" value="Genomic_DNA"/>
</dbReference>
<evidence type="ECO:0000313" key="8">
    <source>
        <dbReference type="Proteomes" id="UP000315252"/>
    </source>
</evidence>
<comment type="caution">
    <text evidence="7">The sequence shown here is derived from an EMBL/GenBank/DDBJ whole genome shotgun (WGS) entry which is preliminary data.</text>
</comment>
<dbReference type="RefSeq" id="WP_142898998.1">
    <property type="nucleotide sequence ID" value="NZ_ML660061.1"/>
</dbReference>
<dbReference type="OrthoDB" id="9793626at2"/>
<keyword evidence="1" id="KW-0521">NADP</keyword>
<reference evidence="7 8" key="1">
    <citation type="submission" date="2019-06" db="EMBL/GenBank/DDBJ databases">
        <title>Whole genome sequence for Rhodospirillaceae sp. R148.</title>
        <authorList>
            <person name="Wang G."/>
        </authorList>
    </citation>
    <scope>NUCLEOTIDE SEQUENCE [LARGE SCALE GENOMIC DNA]</scope>
    <source>
        <strain evidence="7 8">R148</strain>
    </source>
</reference>
<keyword evidence="3" id="KW-0520">NAD</keyword>
<dbReference type="AlphaFoldDB" id="A0A545TAY1"/>
<dbReference type="SUPFAM" id="SSF51735">
    <property type="entry name" value="NAD(P)-binding Rossmann-fold domains"/>
    <property type="match status" value="1"/>
</dbReference>
<dbReference type="SUPFAM" id="SSF52283">
    <property type="entry name" value="Formate/glycerate dehydrogenase catalytic domain-like"/>
    <property type="match status" value="1"/>
</dbReference>
<comment type="similarity">
    <text evidence="4">Belongs to the D-isomer specific 2-hydroxyacid dehydrogenase family.</text>
</comment>
<proteinExistence type="inferred from homology"/>
<keyword evidence="2 4" id="KW-0560">Oxidoreductase</keyword>
<gene>
    <name evidence="7" type="ORF">FKG95_24085</name>
</gene>
<keyword evidence="8" id="KW-1185">Reference proteome</keyword>
<name>A0A545TAY1_9PROT</name>
<dbReference type="GO" id="GO:0051287">
    <property type="term" value="F:NAD binding"/>
    <property type="evidence" value="ECO:0007669"/>
    <property type="project" value="InterPro"/>
</dbReference>
<dbReference type="FunFam" id="3.40.50.720:FF:000213">
    <property type="entry name" value="Putative 2-hydroxyacid dehydrogenase"/>
    <property type="match status" value="1"/>
</dbReference>
<dbReference type="GO" id="GO:0016618">
    <property type="term" value="F:hydroxypyruvate reductase [NAD(P)H] activity"/>
    <property type="evidence" value="ECO:0007669"/>
    <property type="project" value="TreeGrafter"/>
</dbReference>